<name>A0ABP6N1Y5_9ACTN</name>
<dbReference type="RefSeq" id="WP_344526376.1">
    <property type="nucleotide sequence ID" value="NZ_BAAAUG010000126.1"/>
</dbReference>
<dbReference type="Proteomes" id="UP001501637">
    <property type="component" value="Unassembled WGS sequence"/>
</dbReference>
<organism evidence="1 2">
    <name type="scientific">Streptomyces rectiviolaceus</name>
    <dbReference type="NCBI Taxonomy" id="332591"/>
    <lineage>
        <taxon>Bacteria</taxon>
        <taxon>Bacillati</taxon>
        <taxon>Actinomycetota</taxon>
        <taxon>Actinomycetes</taxon>
        <taxon>Kitasatosporales</taxon>
        <taxon>Streptomycetaceae</taxon>
        <taxon>Streptomyces</taxon>
    </lineage>
</organism>
<evidence type="ECO:0008006" key="3">
    <source>
        <dbReference type="Google" id="ProtNLM"/>
    </source>
</evidence>
<gene>
    <name evidence="1" type="ORF">GCM10010449_61600</name>
</gene>
<evidence type="ECO:0000313" key="1">
    <source>
        <dbReference type="EMBL" id="GAA3132250.1"/>
    </source>
</evidence>
<protein>
    <recommendedName>
        <fullName evidence="3">Ferredoxin</fullName>
    </recommendedName>
</protein>
<keyword evidence="2" id="KW-1185">Reference proteome</keyword>
<proteinExistence type="predicted"/>
<reference evidence="2" key="1">
    <citation type="journal article" date="2019" name="Int. J. Syst. Evol. Microbiol.">
        <title>The Global Catalogue of Microorganisms (GCM) 10K type strain sequencing project: providing services to taxonomists for standard genome sequencing and annotation.</title>
        <authorList>
            <consortium name="The Broad Institute Genomics Platform"/>
            <consortium name="The Broad Institute Genome Sequencing Center for Infectious Disease"/>
            <person name="Wu L."/>
            <person name="Ma J."/>
        </authorList>
    </citation>
    <scope>NUCLEOTIDE SEQUENCE [LARGE SCALE GENOMIC DNA]</scope>
    <source>
        <strain evidence="2">JCM 9092</strain>
    </source>
</reference>
<evidence type="ECO:0000313" key="2">
    <source>
        <dbReference type="Proteomes" id="UP001501637"/>
    </source>
</evidence>
<accession>A0ABP6N1Y5</accession>
<comment type="caution">
    <text evidence="1">The sequence shown here is derived from an EMBL/GenBank/DDBJ whole genome shotgun (WGS) entry which is preliminary data.</text>
</comment>
<dbReference type="EMBL" id="BAAAUG010000126">
    <property type="protein sequence ID" value="GAA3132250.1"/>
    <property type="molecule type" value="Genomic_DNA"/>
</dbReference>
<sequence>MLQGRELFDSHASRADHLDNQAPATAADALSACEQAVTACAVGMLAEKVADELRAAVNRDRNCADVASATRCVMACEHGHELRARHAPQHEHCRLYSEATDSAAAACREVLRSLRALGVGPRSVGRPGVPGEQFAQHGLELVSCDGRVREERL</sequence>